<proteinExistence type="predicted"/>
<feature type="chain" id="PRO_5046330958" evidence="1">
    <location>
        <begin position="22"/>
        <end position="599"/>
    </location>
</feature>
<dbReference type="InterPro" id="IPR005546">
    <property type="entry name" value="Autotransporte_beta"/>
</dbReference>
<dbReference type="SUPFAM" id="SSF103515">
    <property type="entry name" value="Autotransporter"/>
    <property type="match status" value="1"/>
</dbReference>
<dbReference type="RefSeq" id="WP_407339723.1">
    <property type="nucleotide sequence ID" value="NZ_CP136862.1"/>
</dbReference>
<evidence type="ECO:0000313" key="3">
    <source>
        <dbReference type="EMBL" id="WOJ90277.1"/>
    </source>
</evidence>
<feature type="domain" description="Autotransporter" evidence="2">
    <location>
        <begin position="319"/>
        <end position="599"/>
    </location>
</feature>
<keyword evidence="4" id="KW-1185">Reference proteome</keyword>
<gene>
    <name evidence="3" type="ORF">RZS28_02965</name>
</gene>
<dbReference type="Gene3D" id="2.40.128.130">
    <property type="entry name" value="Autotransporter beta-domain"/>
    <property type="match status" value="1"/>
</dbReference>
<name>A0ABZ0HSK3_9HYPH</name>
<evidence type="ECO:0000259" key="2">
    <source>
        <dbReference type="PROSITE" id="PS51208"/>
    </source>
</evidence>
<feature type="signal peptide" evidence="1">
    <location>
        <begin position="1"/>
        <end position="21"/>
    </location>
</feature>
<dbReference type="InterPro" id="IPR036709">
    <property type="entry name" value="Autotransporte_beta_dom_sf"/>
</dbReference>
<evidence type="ECO:0000256" key="1">
    <source>
        <dbReference type="SAM" id="SignalP"/>
    </source>
</evidence>
<dbReference type="EMBL" id="CP136862">
    <property type="protein sequence ID" value="WOJ90277.1"/>
    <property type="molecule type" value="Genomic_DNA"/>
</dbReference>
<organism evidence="3 4">
    <name type="scientific">Methylocapsa polymorpha</name>
    <dbReference type="NCBI Taxonomy" id="3080828"/>
    <lineage>
        <taxon>Bacteria</taxon>
        <taxon>Pseudomonadati</taxon>
        <taxon>Pseudomonadota</taxon>
        <taxon>Alphaproteobacteria</taxon>
        <taxon>Hyphomicrobiales</taxon>
        <taxon>Beijerinckiaceae</taxon>
        <taxon>Methylocapsa</taxon>
    </lineage>
</organism>
<protein>
    <submittedName>
        <fullName evidence="3">Autotransporter outer membrane beta-barrel domain-containing protein</fullName>
    </submittedName>
</protein>
<dbReference type="Pfam" id="PF03797">
    <property type="entry name" value="Autotransporter"/>
    <property type="match status" value="1"/>
</dbReference>
<keyword evidence="1" id="KW-0732">Signal</keyword>
<dbReference type="Proteomes" id="UP001626536">
    <property type="component" value="Chromosome"/>
</dbReference>
<dbReference type="PROSITE" id="PS51208">
    <property type="entry name" value="AUTOTRANSPORTER"/>
    <property type="match status" value="1"/>
</dbReference>
<sequence length="599" mass="60754">MRIFYIIQRACLLLSAATVLAVGFVGLAPAQSVDGLPLPPGQIVVGPVYIRNDGLGPPVTNGAQANVYLGQTQEPFSFVNTASSPAVVVLTSTSTQYVRFYSPAGAAATGNAGASTALGSFIAGSNTVRGLTPAQIKDALALPWLPENVTIVTIPAGTCILVGTGGPVLGNFPGVPGPSGHPPGPWGRGGPPQEYLIGTSASPNCQNAQRLPATDYVNQQPVGAYALAYAPRAGGGNAGAVATALDHATPPPLFTDMDSVYNALDLLNIGAPGPLRTALAQLDGEIYADAPSVAIGVGRMFLDVLRDQTHLARDFTSLADGGAWRPWVSGFGGGGALFGNGDVHGLGFGGGGIAAGGDYRFSPALQAGVAAAYARSAFNAVGFSGSGGLDTFAIGSYVGYAAGPWYADGAVGYSYNSAGVSRSINFPGVSRTAFGYVADNAFLSRAEAGYRLRLDDRTTAAPFASFQGIVVGQNGFAEGGAGAINLNVSSRTAALALGALGAELTYDFPLGLAAPLSVSARAGWAHDFADVNRSVEANLQGTPDANFTVNGARWPRDAAAVGVRFSLPMQSVNLFARYDGTLASSASIHSATAGLLIAF</sequence>
<accession>A0ABZ0HSK3</accession>
<dbReference type="SMART" id="SM00869">
    <property type="entry name" value="Autotransporter"/>
    <property type="match status" value="1"/>
</dbReference>
<reference evidence="3 4" key="1">
    <citation type="submission" date="2023-10" db="EMBL/GenBank/DDBJ databases">
        <title>Novel methanotroph of the genus Methylocapsa from a subarctic wetland.</title>
        <authorList>
            <person name="Belova S.E."/>
            <person name="Oshkin I.Y."/>
            <person name="Miroshnikov K."/>
            <person name="Dedysh S.N."/>
        </authorList>
    </citation>
    <scope>NUCLEOTIDE SEQUENCE [LARGE SCALE GENOMIC DNA]</scope>
    <source>
        <strain evidence="3 4">RX1</strain>
    </source>
</reference>
<evidence type="ECO:0000313" key="4">
    <source>
        <dbReference type="Proteomes" id="UP001626536"/>
    </source>
</evidence>